<organism evidence="2 3">
    <name type="scientific">Singulisphaera acidiphila (strain ATCC BAA-1392 / DSM 18658 / VKM B-2454 / MOB10)</name>
    <dbReference type="NCBI Taxonomy" id="886293"/>
    <lineage>
        <taxon>Bacteria</taxon>
        <taxon>Pseudomonadati</taxon>
        <taxon>Planctomycetota</taxon>
        <taxon>Planctomycetia</taxon>
        <taxon>Isosphaerales</taxon>
        <taxon>Isosphaeraceae</taxon>
        <taxon>Singulisphaera</taxon>
    </lineage>
</organism>
<dbReference type="InterPro" id="IPR002471">
    <property type="entry name" value="Pept_S9_AS"/>
</dbReference>
<accession>L0DBA2</accession>
<dbReference type="STRING" id="886293.Sinac_1537"/>
<evidence type="ECO:0000313" key="3">
    <source>
        <dbReference type="Proteomes" id="UP000010798"/>
    </source>
</evidence>
<reference evidence="2 3" key="1">
    <citation type="submission" date="2012-02" db="EMBL/GenBank/DDBJ databases">
        <title>Complete sequence of chromosome of Singulisphaera acidiphila DSM 18658.</title>
        <authorList>
            <consortium name="US DOE Joint Genome Institute (JGI-PGF)"/>
            <person name="Lucas S."/>
            <person name="Copeland A."/>
            <person name="Lapidus A."/>
            <person name="Glavina del Rio T."/>
            <person name="Dalin E."/>
            <person name="Tice H."/>
            <person name="Bruce D."/>
            <person name="Goodwin L."/>
            <person name="Pitluck S."/>
            <person name="Peters L."/>
            <person name="Ovchinnikova G."/>
            <person name="Chertkov O."/>
            <person name="Kyrpides N."/>
            <person name="Mavromatis K."/>
            <person name="Ivanova N."/>
            <person name="Brettin T."/>
            <person name="Detter J.C."/>
            <person name="Han C."/>
            <person name="Larimer F."/>
            <person name="Land M."/>
            <person name="Hauser L."/>
            <person name="Markowitz V."/>
            <person name="Cheng J.-F."/>
            <person name="Hugenholtz P."/>
            <person name="Woyke T."/>
            <person name="Wu D."/>
            <person name="Tindall B."/>
            <person name="Pomrenke H."/>
            <person name="Brambilla E."/>
            <person name="Klenk H.-P."/>
            <person name="Eisen J.A."/>
        </authorList>
    </citation>
    <scope>NUCLEOTIDE SEQUENCE [LARGE SCALE GENOMIC DNA]</scope>
    <source>
        <strain evidence="3">ATCC BAA-1392 / DSM 18658 / VKM B-2454 / MOB10</strain>
    </source>
</reference>
<dbReference type="SUPFAM" id="SSF53474">
    <property type="entry name" value="alpha/beta-Hydrolases"/>
    <property type="match status" value="1"/>
</dbReference>
<dbReference type="Proteomes" id="UP000010798">
    <property type="component" value="Chromosome"/>
</dbReference>
<sequence length="319" mass="34790">MNGLLLILTITLGGVELERGEASFQPTMAEADVPELFRLSAARFPYECETIRTEPLFSVSAVRFPSPITTPDPENNTVHAEYFRPVGPGRRPAVVVLHILGADFALSRYLAARLAQRGVAALFVKLPYYGERRPAGSDKKFLSADMDRSLLSMRQGVCDVRRAAAWLAGRAEVDPKQLGVTGISLGGIVASLAAANDPTINQAALLLAGGDLARILWEMPEAAKYRELWLKSGRTQADFKTLTTPFDPLTYAHRLIGKRLFMMAGNVDEVIPPASAKALWEGAGRPPIHWFDCGHYSAAGYLLPAIRETVDFFAVAEAH</sequence>
<dbReference type="Pfam" id="PF09752">
    <property type="entry name" value="ABHD18"/>
    <property type="match status" value="1"/>
</dbReference>
<dbReference type="PANTHER" id="PTHR22946">
    <property type="entry name" value="DIENELACTONE HYDROLASE DOMAIN-CONTAINING PROTEIN-RELATED"/>
    <property type="match status" value="1"/>
</dbReference>
<dbReference type="InterPro" id="IPR050261">
    <property type="entry name" value="FrsA_esterase"/>
</dbReference>
<keyword evidence="1 2" id="KW-0378">Hydrolase</keyword>
<keyword evidence="3" id="KW-1185">Reference proteome</keyword>
<protein>
    <submittedName>
        <fullName evidence="2">Dienelactone hydrolase-like enzyme</fullName>
    </submittedName>
</protein>
<evidence type="ECO:0000256" key="1">
    <source>
        <dbReference type="ARBA" id="ARBA00022801"/>
    </source>
</evidence>
<dbReference type="eggNOG" id="COG1073">
    <property type="taxonomic scope" value="Bacteria"/>
</dbReference>
<dbReference type="GO" id="GO:0004252">
    <property type="term" value="F:serine-type endopeptidase activity"/>
    <property type="evidence" value="ECO:0007669"/>
    <property type="project" value="InterPro"/>
</dbReference>
<dbReference type="PROSITE" id="PS00708">
    <property type="entry name" value="PRO_ENDOPEP_SER"/>
    <property type="match status" value="1"/>
</dbReference>
<dbReference type="InterPro" id="IPR019149">
    <property type="entry name" value="ABHD18"/>
</dbReference>
<dbReference type="GO" id="GO:0006508">
    <property type="term" value="P:proteolysis"/>
    <property type="evidence" value="ECO:0007669"/>
    <property type="project" value="InterPro"/>
</dbReference>
<dbReference type="AlphaFoldDB" id="L0DBA2"/>
<dbReference type="KEGG" id="saci:Sinac_1537"/>
<dbReference type="EMBL" id="CP003364">
    <property type="protein sequence ID" value="AGA25916.1"/>
    <property type="molecule type" value="Genomic_DNA"/>
</dbReference>
<dbReference type="RefSeq" id="WP_015245086.1">
    <property type="nucleotide sequence ID" value="NC_019892.1"/>
</dbReference>
<name>L0DBA2_SINAD</name>
<dbReference type="Gene3D" id="3.40.50.1820">
    <property type="entry name" value="alpha/beta hydrolase"/>
    <property type="match status" value="1"/>
</dbReference>
<dbReference type="PANTHER" id="PTHR22946:SF9">
    <property type="entry name" value="POLYKETIDE TRANSFERASE AF380"/>
    <property type="match status" value="1"/>
</dbReference>
<gene>
    <name evidence="2" type="ordered locus">Sinac_1537</name>
</gene>
<dbReference type="GO" id="GO:0052689">
    <property type="term" value="F:carboxylic ester hydrolase activity"/>
    <property type="evidence" value="ECO:0007669"/>
    <property type="project" value="UniProtKB-ARBA"/>
</dbReference>
<evidence type="ECO:0000313" key="2">
    <source>
        <dbReference type="EMBL" id="AGA25916.1"/>
    </source>
</evidence>
<proteinExistence type="predicted"/>
<dbReference type="HOGENOM" id="CLU_871249_0_0_0"/>
<dbReference type="OrthoDB" id="9783926at2"/>
<dbReference type="InterPro" id="IPR029058">
    <property type="entry name" value="AB_hydrolase_fold"/>
</dbReference>